<proteinExistence type="predicted"/>
<evidence type="ECO:0000313" key="2">
    <source>
        <dbReference type="Proteomes" id="UP000199112"/>
    </source>
</evidence>
<organism evidence="1 2">
    <name type="scientific">Natronorubrum sediminis</name>
    <dbReference type="NCBI Taxonomy" id="640943"/>
    <lineage>
        <taxon>Archaea</taxon>
        <taxon>Methanobacteriati</taxon>
        <taxon>Methanobacteriota</taxon>
        <taxon>Stenosarchaea group</taxon>
        <taxon>Halobacteria</taxon>
        <taxon>Halobacteriales</taxon>
        <taxon>Natrialbaceae</taxon>
        <taxon>Natronorubrum</taxon>
    </lineage>
</organism>
<dbReference type="EMBL" id="FNWL01000006">
    <property type="protein sequence ID" value="SEH18097.1"/>
    <property type="molecule type" value="Genomic_DNA"/>
</dbReference>
<keyword evidence="2" id="KW-1185">Reference proteome</keyword>
<dbReference type="Proteomes" id="UP000199112">
    <property type="component" value="Unassembled WGS sequence"/>
</dbReference>
<gene>
    <name evidence="1" type="ORF">SAMN04487967_3623</name>
</gene>
<reference evidence="2" key="1">
    <citation type="submission" date="2016-10" db="EMBL/GenBank/DDBJ databases">
        <authorList>
            <person name="Varghese N."/>
            <person name="Submissions S."/>
        </authorList>
    </citation>
    <scope>NUCLEOTIDE SEQUENCE [LARGE SCALE GENOMIC DNA]</scope>
    <source>
        <strain evidence="2">CGMCC 1.8981</strain>
    </source>
</reference>
<dbReference type="AlphaFoldDB" id="A0A1H6G4T1"/>
<evidence type="ECO:0000313" key="1">
    <source>
        <dbReference type="EMBL" id="SEH18097.1"/>
    </source>
</evidence>
<accession>A0A1H6G4T1</accession>
<sequence length="81" mass="8968">MTARIHAVNDDETHITFFEDPTPGEDSVELEAVSSEEDLDEYGELAIRVGDSDEEELTEDPVSVGHVQGEYPLATFSEAQR</sequence>
<dbReference type="RefSeq" id="WP_090508355.1">
    <property type="nucleotide sequence ID" value="NZ_FNWL01000006.1"/>
</dbReference>
<name>A0A1H6G4T1_9EURY</name>
<protein>
    <submittedName>
        <fullName evidence="1">Uncharacterized protein</fullName>
    </submittedName>
</protein>